<gene>
    <name evidence="1" type="ORF">CONPUDRAFT_163818</name>
</gene>
<dbReference type="KEGG" id="cput:CONPUDRAFT_163818"/>
<name>A0A5M3MUM7_CONPW</name>
<evidence type="ECO:0000313" key="2">
    <source>
        <dbReference type="Proteomes" id="UP000053558"/>
    </source>
</evidence>
<organism evidence="1 2">
    <name type="scientific">Coniophora puteana (strain RWD-64-598)</name>
    <name type="common">Brown rot fungus</name>
    <dbReference type="NCBI Taxonomy" id="741705"/>
    <lineage>
        <taxon>Eukaryota</taxon>
        <taxon>Fungi</taxon>
        <taxon>Dikarya</taxon>
        <taxon>Basidiomycota</taxon>
        <taxon>Agaricomycotina</taxon>
        <taxon>Agaricomycetes</taxon>
        <taxon>Agaricomycetidae</taxon>
        <taxon>Boletales</taxon>
        <taxon>Coniophorineae</taxon>
        <taxon>Coniophoraceae</taxon>
        <taxon>Coniophora</taxon>
    </lineage>
</organism>
<dbReference type="GeneID" id="19205001"/>
<evidence type="ECO:0000313" key="1">
    <source>
        <dbReference type="EMBL" id="EIW82740.1"/>
    </source>
</evidence>
<dbReference type="EMBL" id="JH711576">
    <property type="protein sequence ID" value="EIW82740.1"/>
    <property type="molecule type" value="Genomic_DNA"/>
</dbReference>
<protein>
    <submittedName>
        <fullName evidence="1">Uncharacterized protein</fullName>
    </submittedName>
</protein>
<accession>A0A5M3MUM7</accession>
<dbReference type="AlphaFoldDB" id="A0A5M3MUM7"/>
<proteinExistence type="predicted"/>
<dbReference type="Proteomes" id="UP000053558">
    <property type="component" value="Unassembled WGS sequence"/>
</dbReference>
<reference evidence="2" key="1">
    <citation type="journal article" date="2012" name="Science">
        <title>The Paleozoic origin of enzymatic lignin decomposition reconstructed from 31 fungal genomes.</title>
        <authorList>
            <person name="Floudas D."/>
            <person name="Binder M."/>
            <person name="Riley R."/>
            <person name="Barry K."/>
            <person name="Blanchette R.A."/>
            <person name="Henrissat B."/>
            <person name="Martinez A.T."/>
            <person name="Otillar R."/>
            <person name="Spatafora J.W."/>
            <person name="Yadav J.S."/>
            <person name="Aerts A."/>
            <person name="Benoit I."/>
            <person name="Boyd A."/>
            <person name="Carlson A."/>
            <person name="Copeland A."/>
            <person name="Coutinho P.M."/>
            <person name="de Vries R.P."/>
            <person name="Ferreira P."/>
            <person name="Findley K."/>
            <person name="Foster B."/>
            <person name="Gaskell J."/>
            <person name="Glotzer D."/>
            <person name="Gorecki P."/>
            <person name="Heitman J."/>
            <person name="Hesse C."/>
            <person name="Hori C."/>
            <person name="Igarashi K."/>
            <person name="Jurgens J.A."/>
            <person name="Kallen N."/>
            <person name="Kersten P."/>
            <person name="Kohler A."/>
            <person name="Kuees U."/>
            <person name="Kumar T.K.A."/>
            <person name="Kuo A."/>
            <person name="LaButti K."/>
            <person name="Larrondo L.F."/>
            <person name="Lindquist E."/>
            <person name="Ling A."/>
            <person name="Lombard V."/>
            <person name="Lucas S."/>
            <person name="Lundell T."/>
            <person name="Martin R."/>
            <person name="McLaughlin D.J."/>
            <person name="Morgenstern I."/>
            <person name="Morin E."/>
            <person name="Murat C."/>
            <person name="Nagy L.G."/>
            <person name="Nolan M."/>
            <person name="Ohm R.A."/>
            <person name="Patyshakuliyeva A."/>
            <person name="Rokas A."/>
            <person name="Ruiz-Duenas F.J."/>
            <person name="Sabat G."/>
            <person name="Salamov A."/>
            <person name="Samejima M."/>
            <person name="Schmutz J."/>
            <person name="Slot J.C."/>
            <person name="St John F."/>
            <person name="Stenlid J."/>
            <person name="Sun H."/>
            <person name="Sun S."/>
            <person name="Syed K."/>
            <person name="Tsang A."/>
            <person name="Wiebenga A."/>
            <person name="Young D."/>
            <person name="Pisabarro A."/>
            <person name="Eastwood D.C."/>
            <person name="Martin F."/>
            <person name="Cullen D."/>
            <person name="Grigoriev I.V."/>
            <person name="Hibbett D.S."/>
        </authorList>
    </citation>
    <scope>NUCLEOTIDE SEQUENCE [LARGE SCALE GENOMIC DNA]</scope>
    <source>
        <strain evidence="2">RWD-64-598 SS2</strain>
    </source>
</reference>
<dbReference type="RefSeq" id="XP_007766719.1">
    <property type="nucleotide sequence ID" value="XM_007768529.1"/>
</dbReference>
<sequence length="239" mass="26445">MVPEYWRRVILPLESPLLSPSVLDAYFAASAPAGIHFNLRASYHQTIVMDAAHENARVAMLVRALLPHLDRCYALYLTLMYRSSTIVASAILDGASAANLAVLCVESFVADTQAPLRLRYLRCPSVNKVSLDARSFVDFVHASKTWEEWNSSCMSVQADFLRYRPPHGAPGLSPAALVEALFILNDARGSGDLRLLNRFTGTLLFQHIDSSFISTHFPWRSIPNASVMLVDCTVPTPLP</sequence>
<comment type="caution">
    <text evidence="1">The sequence shown here is derived from an EMBL/GenBank/DDBJ whole genome shotgun (WGS) entry which is preliminary data.</text>
</comment>
<feature type="non-terminal residue" evidence="1">
    <location>
        <position position="239"/>
    </location>
</feature>
<keyword evidence="2" id="KW-1185">Reference proteome</keyword>